<evidence type="ECO:0000256" key="2">
    <source>
        <dbReference type="ARBA" id="ARBA00022475"/>
    </source>
</evidence>
<feature type="transmembrane region" description="Helical" evidence="6">
    <location>
        <begin position="189"/>
        <end position="210"/>
    </location>
</feature>
<evidence type="ECO:0000313" key="9">
    <source>
        <dbReference type="Proteomes" id="UP000010809"/>
    </source>
</evidence>
<keyword evidence="2 6" id="KW-1003">Cell membrane</keyword>
<evidence type="ECO:0000256" key="5">
    <source>
        <dbReference type="ARBA" id="ARBA00023136"/>
    </source>
</evidence>
<dbReference type="EMBL" id="CP003989">
    <property type="protein sequence ID" value="AGA33373.1"/>
    <property type="molecule type" value="Genomic_DNA"/>
</dbReference>
<feature type="transmembrane region" description="Helical" evidence="6">
    <location>
        <begin position="36"/>
        <end position="61"/>
    </location>
</feature>
<keyword evidence="5 6" id="KW-0472">Membrane</keyword>
<dbReference type="KEGG" id="tni:TVNIR_1711"/>
<comment type="subcellular location">
    <subcellularLocation>
        <location evidence="1 6">Cell membrane</location>
        <topology evidence="1 6">Multi-pass membrane protein</topology>
    </subcellularLocation>
</comment>
<dbReference type="InterPro" id="IPR032816">
    <property type="entry name" value="VTT_dom"/>
</dbReference>
<dbReference type="STRING" id="1255043.TVNIR_1711"/>
<protein>
    <recommendedName>
        <fullName evidence="6">TVP38/TMEM64 family membrane protein</fullName>
    </recommendedName>
</protein>
<dbReference type="eggNOG" id="COG0398">
    <property type="taxonomic scope" value="Bacteria"/>
</dbReference>
<comment type="caution">
    <text evidence="6">Lacks conserved residue(s) required for the propagation of feature annotation.</text>
</comment>
<organism evidence="8 9">
    <name type="scientific">Thioalkalivibrio nitratireducens (strain DSM 14787 / UNIQEM 213 / ALEN2)</name>
    <dbReference type="NCBI Taxonomy" id="1255043"/>
    <lineage>
        <taxon>Bacteria</taxon>
        <taxon>Pseudomonadati</taxon>
        <taxon>Pseudomonadota</taxon>
        <taxon>Gammaproteobacteria</taxon>
        <taxon>Chromatiales</taxon>
        <taxon>Ectothiorhodospiraceae</taxon>
        <taxon>Thioalkalivibrio</taxon>
    </lineage>
</organism>
<keyword evidence="3 6" id="KW-0812">Transmembrane</keyword>
<sequence>MKTWPWFRIALGALLLAAIALAVTFRDRLDPAALETWIAGFGITAPVVFVAVYALASVLFLPGMVMTLAGGALFGPVWGTLINLLGATLGAMAAFLVARYLGADWVSRRLGGRLKELVAGVEAEGWRFVAFVRLVPLFPYNLLNYALGLTRIRLLAYIVATFVFMAPGAFAYTYVGYAGRQAVAGGEAAIQTGLIALALLAAVAFIPRLVKRVRGAASWISAPQLAAQLAGDNPPVVVDVRSPKEFRGELGCIDGALNLPLDELESRLHELPADRPLALVCHTDRRSRTAARLLQGRGYTQVAVVRKGMTAWRR</sequence>
<reference evidence="8" key="1">
    <citation type="submission" date="2015-12" db="EMBL/GenBank/DDBJ databases">
        <authorList>
            <person name="Tikhonova T.V."/>
            <person name="Pavlov A.R."/>
            <person name="Beletsky A.V."/>
            <person name="Mardanov A.V."/>
            <person name="Sorokin D.Y."/>
            <person name="Ravin N.V."/>
            <person name="Popov V.O."/>
        </authorList>
    </citation>
    <scope>NUCLEOTIDE SEQUENCE</scope>
    <source>
        <strain evidence="8">DSM 14787</strain>
    </source>
</reference>
<dbReference type="SMART" id="SM00450">
    <property type="entry name" value="RHOD"/>
    <property type="match status" value="1"/>
</dbReference>
<keyword evidence="4 6" id="KW-1133">Transmembrane helix</keyword>
<gene>
    <name evidence="8" type="primary">ydjX [C]</name>
    <name evidence="8" type="ordered locus">TVNIR_1711</name>
</gene>
<dbReference type="GO" id="GO:0005886">
    <property type="term" value="C:plasma membrane"/>
    <property type="evidence" value="ECO:0007669"/>
    <property type="project" value="UniProtKB-SubCell"/>
</dbReference>
<dbReference type="OrthoDB" id="9800167at2"/>
<dbReference type="PROSITE" id="PS50206">
    <property type="entry name" value="RHODANESE_3"/>
    <property type="match status" value="1"/>
</dbReference>
<proteinExistence type="inferred from homology"/>
<accession>L0DWH8</accession>
<dbReference type="AlphaFoldDB" id="L0DWH8"/>
<feature type="transmembrane region" description="Helical" evidence="6">
    <location>
        <begin position="155"/>
        <end position="177"/>
    </location>
</feature>
<dbReference type="Proteomes" id="UP000010809">
    <property type="component" value="Chromosome"/>
</dbReference>
<dbReference type="Pfam" id="PF09335">
    <property type="entry name" value="VTT_dom"/>
    <property type="match status" value="1"/>
</dbReference>
<dbReference type="InterPro" id="IPR036873">
    <property type="entry name" value="Rhodanese-like_dom_sf"/>
</dbReference>
<dbReference type="InterPro" id="IPR015414">
    <property type="entry name" value="TMEM64"/>
</dbReference>
<dbReference type="SUPFAM" id="SSF52821">
    <property type="entry name" value="Rhodanese/Cell cycle control phosphatase"/>
    <property type="match status" value="1"/>
</dbReference>
<evidence type="ECO:0000313" key="8">
    <source>
        <dbReference type="EMBL" id="AGA33373.1"/>
    </source>
</evidence>
<evidence type="ECO:0000259" key="7">
    <source>
        <dbReference type="PROSITE" id="PS50206"/>
    </source>
</evidence>
<dbReference type="PANTHER" id="PTHR12677">
    <property type="entry name" value="GOLGI APPARATUS MEMBRANE PROTEIN TVP38-RELATED"/>
    <property type="match status" value="1"/>
</dbReference>
<evidence type="ECO:0000256" key="6">
    <source>
        <dbReference type="RuleBase" id="RU366058"/>
    </source>
</evidence>
<evidence type="ECO:0000256" key="1">
    <source>
        <dbReference type="ARBA" id="ARBA00004651"/>
    </source>
</evidence>
<dbReference type="eggNOG" id="COG0607">
    <property type="taxonomic scope" value="Bacteria"/>
</dbReference>
<evidence type="ECO:0000256" key="4">
    <source>
        <dbReference type="ARBA" id="ARBA00022989"/>
    </source>
</evidence>
<dbReference type="PANTHER" id="PTHR12677:SF59">
    <property type="entry name" value="GOLGI APPARATUS MEMBRANE PROTEIN TVP38-RELATED"/>
    <property type="match status" value="1"/>
</dbReference>
<dbReference type="HOGENOM" id="CLU_854712_0_0_6"/>
<dbReference type="Pfam" id="PF00581">
    <property type="entry name" value="Rhodanese"/>
    <property type="match status" value="1"/>
</dbReference>
<name>L0DWH8_THIND</name>
<comment type="similarity">
    <text evidence="6">Belongs to the TVP38/TMEM64 family.</text>
</comment>
<feature type="domain" description="Rhodanese" evidence="7">
    <location>
        <begin position="231"/>
        <end position="313"/>
    </location>
</feature>
<dbReference type="PATRIC" id="fig|1255043.3.peg.1733"/>
<dbReference type="Gene3D" id="3.40.250.10">
    <property type="entry name" value="Rhodanese-like domain"/>
    <property type="match status" value="1"/>
</dbReference>
<evidence type="ECO:0000256" key="3">
    <source>
        <dbReference type="ARBA" id="ARBA00022692"/>
    </source>
</evidence>
<dbReference type="CDD" id="cd00158">
    <property type="entry name" value="RHOD"/>
    <property type="match status" value="1"/>
</dbReference>
<feature type="transmembrane region" description="Helical" evidence="6">
    <location>
        <begin position="73"/>
        <end position="98"/>
    </location>
</feature>
<dbReference type="RefSeq" id="WP_015258501.1">
    <property type="nucleotide sequence ID" value="NC_019902.2"/>
</dbReference>
<keyword evidence="9" id="KW-1185">Reference proteome</keyword>
<dbReference type="InterPro" id="IPR001763">
    <property type="entry name" value="Rhodanese-like_dom"/>
</dbReference>